<accession>A0A6J1LBV3</accession>
<dbReference type="OrthoDB" id="2289628at2759"/>
<reference evidence="2" key="1">
    <citation type="submission" date="2025-08" db="UniProtKB">
        <authorList>
            <consortium name="RefSeq"/>
        </authorList>
    </citation>
    <scope>IDENTIFICATION</scope>
    <source>
        <strain evidence="2">15085-1641.00</strain>
        <tissue evidence="2">Whole body</tissue>
    </source>
</reference>
<keyword evidence="1" id="KW-1185">Reference proteome</keyword>
<dbReference type="GeneID" id="111594472"/>
<gene>
    <name evidence="2" type="primary">LOC111594472</name>
</gene>
<dbReference type="KEGG" id="dhe:111594472"/>
<dbReference type="Pfam" id="PF16021">
    <property type="entry name" value="PDCD7"/>
    <property type="match status" value="1"/>
</dbReference>
<evidence type="ECO:0000313" key="2">
    <source>
        <dbReference type="RefSeq" id="XP_023163541.2"/>
    </source>
</evidence>
<dbReference type="InterPro" id="IPR031974">
    <property type="entry name" value="PDCD7"/>
</dbReference>
<sequence>MPQGLKLSEIKANISNVIENLKFLEAASNASANDFDLEQSAQLERHTTNLLAKLTEMPCEKLARTQLKRKQRRQKAKQKAKLQMKLNRSTPISVKVAISSPPTTLTCEARLKAPKQAEHITLKKHHDASNMLHTLDLLERLYRARGGKGELSEKLTRMRTVWRRVQQESINVINQEVPTNCEAQWSKTIFGSSAMPSRQEYLKGRNTQEFVERRAIWDSYISSGKVGSSIPHGWVLPREMPSAEWAKYKCE</sequence>
<evidence type="ECO:0000313" key="1">
    <source>
        <dbReference type="Proteomes" id="UP000504633"/>
    </source>
</evidence>
<proteinExistence type="predicted"/>
<name>A0A6J1LBV3_DROHY</name>
<dbReference type="RefSeq" id="XP_023163541.2">
    <property type="nucleotide sequence ID" value="XM_023307773.2"/>
</dbReference>
<dbReference type="AlphaFoldDB" id="A0A6J1LBV3"/>
<protein>
    <submittedName>
        <fullName evidence="2">Uncharacterized protein LOC111594472</fullName>
    </submittedName>
</protein>
<organism evidence="1 2">
    <name type="scientific">Drosophila hydei</name>
    <name type="common">Fruit fly</name>
    <dbReference type="NCBI Taxonomy" id="7224"/>
    <lineage>
        <taxon>Eukaryota</taxon>
        <taxon>Metazoa</taxon>
        <taxon>Ecdysozoa</taxon>
        <taxon>Arthropoda</taxon>
        <taxon>Hexapoda</taxon>
        <taxon>Insecta</taxon>
        <taxon>Pterygota</taxon>
        <taxon>Neoptera</taxon>
        <taxon>Endopterygota</taxon>
        <taxon>Diptera</taxon>
        <taxon>Brachycera</taxon>
        <taxon>Muscomorpha</taxon>
        <taxon>Ephydroidea</taxon>
        <taxon>Drosophilidae</taxon>
        <taxon>Drosophila</taxon>
    </lineage>
</organism>
<dbReference type="Proteomes" id="UP000504633">
    <property type="component" value="Unplaced"/>
</dbReference>
<dbReference type="OMA" id="WDSYISY"/>